<dbReference type="GO" id="GO:0005524">
    <property type="term" value="F:ATP binding"/>
    <property type="evidence" value="ECO:0007669"/>
    <property type="project" value="UniProtKB-KW"/>
</dbReference>
<evidence type="ECO:0000256" key="2">
    <source>
        <dbReference type="ARBA" id="ARBA00012438"/>
    </source>
</evidence>
<evidence type="ECO:0000256" key="9">
    <source>
        <dbReference type="SAM" id="MobiDB-lite"/>
    </source>
</evidence>
<accession>A0A367FL40</accession>
<comment type="caution">
    <text evidence="13">The sequence shown here is derived from an EMBL/GenBank/DDBJ whole genome shotgun (WGS) entry which is preliminary data.</text>
</comment>
<dbReference type="GO" id="GO:0016020">
    <property type="term" value="C:membrane"/>
    <property type="evidence" value="ECO:0007669"/>
    <property type="project" value="InterPro"/>
</dbReference>
<feature type="domain" description="Histidine kinase/HSP90-like ATPase" evidence="11">
    <location>
        <begin position="285"/>
        <end position="375"/>
    </location>
</feature>
<gene>
    <name evidence="13" type="ORF">DQ384_13805</name>
</gene>
<dbReference type="InterPro" id="IPR036890">
    <property type="entry name" value="HATPase_C_sf"/>
</dbReference>
<evidence type="ECO:0000256" key="1">
    <source>
        <dbReference type="ARBA" id="ARBA00000085"/>
    </source>
</evidence>
<feature type="transmembrane region" description="Helical" evidence="10">
    <location>
        <begin position="111"/>
        <end position="130"/>
    </location>
</feature>
<reference evidence="13 14" key="1">
    <citation type="submission" date="2018-06" db="EMBL/GenBank/DDBJ databases">
        <title>Sphaerisporangium craniellae sp. nov., isolated from a marine sponge in the South China Sea.</title>
        <authorList>
            <person name="Li L."/>
        </authorList>
    </citation>
    <scope>NUCLEOTIDE SEQUENCE [LARGE SCALE GENOMIC DNA]</scope>
    <source>
        <strain evidence="13 14">CCTCC AA 208026</strain>
    </source>
</reference>
<dbReference type="Pfam" id="PF07730">
    <property type="entry name" value="HisKA_3"/>
    <property type="match status" value="1"/>
</dbReference>
<keyword evidence="4" id="KW-0808">Transferase</keyword>
<keyword evidence="8" id="KW-0902">Two-component regulatory system</keyword>
<protein>
    <recommendedName>
        <fullName evidence="2">histidine kinase</fullName>
        <ecNumber evidence="2">2.7.13.3</ecNumber>
    </recommendedName>
</protein>
<keyword evidence="6 13" id="KW-0418">Kinase</keyword>
<dbReference type="Gene3D" id="1.20.5.1930">
    <property type="match status" value="1"/>
</dbReference>
<keyword evidence="3" id="KW-0597">Phosphoprotein</keyword>
<dbReference type="InterPro" id="IPR050482">
    <property type="entry name" value="Sensor_HK_TwoCompSys"/>
</dbReference>
<feature type="transmembrane region" description="Helical" evidence="10">
    <location>
        <begin position="45"/>
        <end position="62"/>
    </location>
</feature>
<dbReference type="OrthoDB" id="227596at2"/>
<dbReference type="EMBL" id="QOIL01000006">
    <property type="protein sequence ID" value="RCG31014.1"/>
    <property type="molecule type" value="Genomic_DNA"/>
</dbReference>
<dbReference type="InterPro" id="IPR011712">
    <property type="entry name" value="Sig_transdc_His_kin_sub3_dim/P"/>
</dbReference>
<evidence type="ECO:0000313" key="14">
    <source>
        <dbReference type="Proteomes" id="UP000253094"/>
    </source>
</evidence>
<name>A0A367FL40_9ACTN</name>
<evidence type="ECO:0000256" key="10">
    <source>
        <dbReference type="SAM" id="Phobius"/>
    </source>
</evidence>
<dbReference type="SUPFAM" id="SSF55874">
    <property type="entry name" value="ATPase domain of HSP90 chaperone/DNA topoisomerase II/histidine kinase"/>
    <property type="match status" value="1"/>
</dbReference>
<keyword evidence="10" id="KW-1133">Transmembrane helix</keyword>
<evidence type="ECO:0000256" key="6">
    <source>
        <dbReference type="ARBA" id="ARBA00022777"/>
    </source>
</evidence>
<proteinExistence type="predicted"/>
<sequence length="393" mass="42077">MRATRPHPISGPLLPLFVAAAQLWGTVYAQRLQVDPDDRYSRVPLDFPGFALLSVGPMALIIRHARPVLALWMTIAATCVYVNAGYSYGPIFISPIGAAVNALLAGHRRAAWAAGITLFGFLMAYSTWLLDKPQSLYHHASVGAFIMVVLTVAEIFRARVEQRAERDRVGREEARRQASEERLTMAQELHDVLGHSISLIHVQASTALHLMDDHPEQARTALTTIKQASKDVLTEMRSLLGVLREDAPRTPTAGLAQLDELLGRSGPVVTKRVTGTVRSLPPGVDRAAYRIVQEALTNVTKHAPGAGAAVTLMYGADVLTIRVDDTGATAPSVLGEEGGGNGIPGMRERAAALGGSLYAGPLHPGFRVEARLPVPPAKTPALSEGATPSEDPE</sequence>
<feature type="transmembrane region" description="Helical" evidence="10">
    <location>
        <begin position="69"/>
        <end position="84"/>
    </location>
</feature>
<evidence type="ECO:0000259" key="12">
    <source>
        <dbReference type="Pfam" id="PF07730"/>
    </source>
</evidence>
<dbReference type="CDD" id="cd16917">
    <property type="entry name" value="HATPase_UhpB-NarQ-NarX-like"/>
    <property type="match status" value="1"/>
</dbReference>
<dbReference type="EC" id="2.7.13.3" evidence="2"/>
<evidence type="ECO:0000256" key="8">
    <source>
        <dbReference type="ARBA" id="ARBA00023012"/>
    </source>
</evidence>
<dbReference type="InterPro" id="IPR003594">
    <property type="entry name" value="HATPase_dom"/>
</dbReference>
<dbReference type="Gene3D" id="3.30.565.10">
    <property type="entry name" value="Histidine kinase-like ATPase, C-terminal domain"/>
    <property type="match status" value="1"/>
</dbReference>
<dbReference type="GO" id="GO:0046983">
    <property type="term" value="F:protein dimerization activity"/>
    <property type="evidence" value="ECO:0007669"/>
    <property type="project" value="InterPro"/>
</dbReference>
<evidence type="ECO:0000256" key="5">
    <source>
        <dbReference type="ARBA" id="ARBA00022741"/>
    </source>
</evidence>
<evidence type="ECO:0000256" key="3">
    <source>
        <dbReference type="ARBA" id="ARBA00022553"/>
    </source>
</evidence>
<dbReference type="GO" id="GO:0000155">
    <property type="term" value="F:phosphorelay sensor kinase activity"/>
    <property type="evidence" value="ECO:0007669"/>
    <property type="project" value="InterPro"/>
</dbReference>
<dbReference type="AlphaFoldDB" id="A0A367FL40"/>
<dbReference type="PANTHER" id="PTHR24421:SF10">
    <property type="entry name" value="NITRATE_NITRITE SENSOR PROTEIN NARQ"/>
    <property type="match status" value="1"/>
</dbReference>
<keyword evidence="10" id="KW-0812">Transmembrane</keyword>
<keyword evidence="14" id="KW-1185">Reference proteome</keyword>
<evidence type="ECO:0000256" key="4">
    <source>
        <dbReference type="ARBA" id="ARBA00022679"/>
    </source>
</evidence>
<dbReference type="PANTHER" id="PTHR24421">
    <property type="entry name" value="NITRATE/NITRITE SENSOR PROTEIN NARX-RELATED"/>
    <property type="match status" value="1"/>
</dbReference>
<dbReference type="Pfam" id="PF02518">
    <property type="entry name" value="HATPase_c"/>
    <property type="match status" value="1"/>
</dbReference>
<keyword evidence="10" id="KW-0472">Membrane</keyword>
<keyword evidence="7" id="KW-0067">ATP-binding</keyword>
<evidence type="ECO:0000313" key="13">
    <source>
        <dbReference type="EMBL" id="RCG31014.1"/>
    </source>
</evidence>
<organism evidence="13 14">
    <name type="scientific">Sphaerisporangium album</name>
    <dbReference type="NCBI Taxonomy" id="509200"/>
    <lineage>
        <taxon>Bacteria</taxon>
        <taxon>Bacillati</taxon>
        <taxon>Actinomycetota</taxon>
        <taxon>Actinomycetes</taxon>
        <taxon>Streptosporangiales</taxon>
        <taxon>Streptosporangiaceae</taxon>
        <taxon>Sphaerisporangium</taxon>
    </lineage>
</organism>
<dbReference type="RefSeq" id="WP_114029148.1">
    <property type="nucleotide sequence ID" value="NZ_QOIL01000006.1"/>
</dbReference>
<dbReference type="Proteomes" id="UP000253094">
    <property type="component" value="Unassembled WGS sequence"/>
</dbReference>
<keyword evidence="5" id="KW-0547">Nucleotide-binding</keyword>
<feature type="region of interest" description="Disordered" evidence="9">
    <location>
        <begin position="372"/>
        <end position="393"/>
    </location>
</feature>
<evidence type="ECO:0000256" key="7">
    <source>
        <dbReference type="ARBA" id="ARBA00022840"/>
    </source>
</evidence>
<feature type="domain" description="Signal transduction histidine kinase subgroup 3 dimerisation and phosphoacceptor" evidence="12">
    <location>
        <begin position="181"/>
        <end position="246"/>
    </location>
</feature>
<evidence type="ECO:0000259" key="11">
    <source>
        <dbReference type="Pfam" id="PF02518"/>
    </source>
</evidence>
<feature type="transmembrane region" description="Helical" evidence="10">
    <location>
        <begin position="136"/>
        <end position="156"/>
    </location>
</feature>
<comment type="catalytic activity">
    <reaction evidence="1">
        <text>ATP + protein L-histidine = ADP + protein N-phospho-L-histidine.</text>
        <dbReference type="EC" id="2.7.13.3"/>
    </reaction>
</comment>